<accession>A0AA52EGT3</accession>
<dbReference type="RefSeq" id="WP_310798083.1">
    <property type="nucleotide sequence ID" value="NZ_CP123872.1"/>
</dbReference>
<dbReference type="Proteomes" id="UP001268683">
    <property type="component" value="Chromosome"/>
</dbReference>
<evidence type="ECO:0000313" key="2">
    <source>
        <dbReference type="Proteomes" id="UP001268683"/>
    </source>
</evidence>
<gene>
    <name evidence="1" type="ORF">QGN29_11865</name>
</gene>
<organism evidence="1 2">
    <name type="scientific">Temperatibacter marinus</name>
    <dbReference type="NCBI Taxonomy" id="1456591"/>
    <lineage>
        <taxon>Bacteria</taxon>
        <taxon>Pseudomonadati</taxon>
        <taxon>Pseudomonadota</taxon>
        <taxon>Alphaproteobacteria</taxon>
        <taxon>Kordiimonadales</taxon>
        <taxon>Temperatibacteraceae</taxon>
        <taxon>Temperatibacter</taxon>
    </lineage>
</organism>
<dbReference type="EMBL" id="CP123872">
    <property type="protein sequence ID" value="WND02247.1"/>
    <property type="molecule type" value="Genomic_DNA"/>
</dbReference>
<reference evidence="1" key="1">
    <citation type="submission" date="2023-04" db="EMBL/GenBank/DDBJ databases">
        <title>Complete genome sequence of Temperatibacter marinus.</title>
        <authorList>
            <person name="Rong J.-C."/>
            <person name="Yi M.-L."/>
            <person name="Zhao Q."/>
        </authorList>
    </citation>
    <scope>NUCLEOTIDE SEQUENCE</scope>
    <source>
        <strain evidence="1">NBRC 110045</strain>
    </source>
</reference>
<sequence>MTQNFNAKIQSLKDQLKINSILNMQNNEGLYPPIPAGDLIIKSQSQALLFPRFDKTGILDHYAYAPVSELGTIIGDAEIRVAGANTHWVSDLQSCAASEPGKEQFVILDTDTQYFFSQSKGKQSLKKVKRTDDFIGTDAAFVVCPHSHIDMAQSLSKILKHNENSSPLQLNETPLDIGGIEKESPLSKDILKGNLLQSLEISTRSFYCGTSKEKGKQASILYDFNDPSFKVPLPFHSEAPYDVALMNRITSYKTTYLIFACVSWVADVYSTTLYAIPEQKLIENKSFLSIKYFSELKISSNTYPLKFFTDKFYYDDENTGSSQIALSMTSPLGDLITIKLFEIDHSAKIIEITSYENKQTNSLINLIPIEQRKHLVTYLMTEQGPTFILAYTGHAIHERCSLFPISWISGEHRKTQENISIVTIGILLFDAKTKTFKGHSSTKVNAHDHLSGVICDSEFAISKNVRFHSTMPLITYTSIQPLTTLTTGPDGFLKLDLKSINLRCSVVPIQPPALNNISGALAKPGSIEFKSINLTLDASMNFEKLQSPDGHSLEVSGLSVVDWLSPSSSGTAVTKLKDLSRGHYFLHTADLVGDSILLGTPNLTYATDLTQISALYRALPYQDDVKKAAPLINVSSSSGTLKGLSHSTLSNWQASFNAGASVGKAESLTLTNSVGANFGGHNMTMDSDTKNISLHSVSNLSSYDLVTGYGADFYLWEYPVYRKTLDDAPFNYLTVLVPIGYSQQNLDAKQEDLGYYQDYEIGSLLTYVGTENPGYKEEGLLFTPSTMTVTSDTQGGMSLTYDENSSTSKEKSRSFDISVNSGFGLNLFGLLNLGGHYSKTTIHNSSAQATETQSFSITFHSGTVSDSKYEYTLTPLVYRHAQSHALVVTSRIELSSLGSGWKDHFSRYDVRCMRSFPFTADKTLRALTRSIQYEEIREGLINLNIHLFNNSLFEAKNVSCSVYLGRVNYNHTPLDPSHLKLLKQVTLQTMAVVERKIITLSEQAIPKNSYITVCIIVDDIAESSQYFWGSYPYSHSKI</sequence>
<proteinExistence type="predicted"/>
<evidence type="ECO:0000313" key="1">
    <source>
        <dbReference type="EMBL" id="WND02247.1"/>
    </source>
</evidence>
<dbReference type="AlphaFoldDB" id="A0AA52EGT3"/>
<protein>
    <submittedName>
        <fullName evidence="1">Uncharacterized protein</fullName>
    </submittedName>
</protein>
<dbReference type="KEGG" id="tmk:QGN29_11865"/>
<name>A0AA52EGT3_9PROT</name>
<keyword evidence="2" id="KW-1185">Reference proteome</keyword>